<dbReference type="InterPro" id="IPR037951">
    <property type="entry name" value="MopB_CT_YdeP"/>
</dbReference>
<dbReference type="InterPro" id="IPR041953">
    <property type="entry name" value="YdeP_MopB"/>
</dbReference>
<dbReference type="SUPFAM" id="SSF53706">
    <property type="entry name" value="Formate dehydrogenase/DMSO reductase, domains 1-3"/>
    <property type="match status" value="1"/>
</dbReference>
<evidence type="ECO:0000256" key="7">
    <source>
        <dbReference type="ARBA" id="ARBA00023002"/>
    </source>
</evidence>
<dbReference type="NCBIfam" id="TIGR01701">
    <property type="entry name" value="Fdhalpha-like"/>
    <property type="match status" value="1"/>
</dbReference>
<dbReference type="InterPro" id="IPR006656">
    <property type="entry name" value="Mopterin_OxRdtase"/>
</dbReference>
<evidence type="ECO:0000256" key="6">
    <source>
        <dbReference type="ARBA" id="ARBA00022723"/>
    </source>
</evidence>
<dbReference type="GO" id="GO:0008863">
    <property type="term" value="F:formate dehydrogenase (NAD+) activity"/>
    <property type="evidence" value="ECO:0007669"/>
    <property type="project" value="InterPro"/>
</dbReference>
<organism evidence="12 13">
    <name type="scientific">Herbaspirillum aquaticum</name>
    <dbReference type="NCBI Taxonomy" id="568783"/>
    <lineage>
        <taxon>Bacteria</taxon>
        <taxon>Pseudomonadati</taxon>
        <taxon>Pseudomonadota</taxon>
        <taxon>Betaproteobacteria</taxon>
        <taxon>Burkholderiales</taxon>
        <taxon>Oxalobacteraceae</taxon>
        <taxon>Herbaspirillum</taxon>
    </lineage>
</organism>
<gene>
    <name evidence="12" type="ORF">CEJ45_15315</name>
</gene>
<dbReference type="Gene3D" id="3.40.228.10">
    <property type="entry name" value="Dimethylsulfoxide Reductase, domain 2"/>
    <property type="match status" value="1"/>
</dbReference>
<reference evidence="12 13" key="1">
    <citation type="journal article" date="2010" name="Int. J. Syst. Evol. Microbiol.">
        <title>Reclassification of Herbaspirillum putei as a later heterotypic synonym of Herbaspirillum huttiense, with the description of H. huttiense subsp. huttiense subsp. nov. and H. huttiense subsp. putei subsp. nov., comb. nov., and description of Herbaspirillum aquaticum sp. nov.</title>
        <authorList>
            <person name="Dobritsa A.P."/>
            <person name="Reddy M.C."/>
            <person name="Samadpour M."/>
        </authorList>
    </citation>
    <scope>NUCLEOTIDE SEQUENCE [LARGE SCALE GENOMIC DNA]</scope>
    <source>
        <strain evidence="12 13">IEH 4430</strain>
    </source>
</reference>
<feature type="domain" description="Molybdopterin oxidoreductase" evidence="11">
    <location>
        <begin position="123"/>
        <end position="502"/>
    </location>
</feature>
<dbReference type="InterPro" id="IPR050123">
    <property type="entry name" value="Prok_molybdopt-oxidoreductase"/>
</dbReference>
<sequence length="781" mass="86747">MHHARRSDMKTKDIPEEGHFDEYNNAAGGWGSVKALGAILQQEHVIATGTRILMKQNKPDGFACVSCSWAKPADPHLFEFCENGAKATAWEITAKRATPELFAQHTVTEMESWNDLELESTGRITEPLKYDAASDRYLPVSWSEAFDDIAAQLRAMDPKKVVFYASGRASLETSYMYQLMARMYGTNNLPDSSNMCHESTSVALLETIGVPVGTVRLEDFEQTDCILFFGHNTGTNAPRMLHPLEDARKRGVPVITFNPLRERGLERFVNPQSPKEMITPAHTDISSQYVQIKIGGDTAAAIGMAKRILERDDRARAEGLPRLLDQAFIDEHTSGFEEFAAAARAAEWAEIEHHAGVPRSELELAADTYAGASRAMLMYGMGITQHREAVRAIHMLTNLLLMRGNIGKPGAGICPIRGHSNVQGQRTVGITEKPEMVPNDKLRALYHFEPPMEKGLNTVEACEKIRDGELSAFFMLGGNFVRAIPDHGVIEPAWRELPLTVQVVTHFNRSCVIHGKTSYVLPCLGRIEIDRQRGGEQAVSVEDSTGCMHGSRGRVNPASPHLMSEPAIVAELAKRLLPLNPHVDWDAWVGDYALIRDAIEATYPDIFRDFNARMWTPGGFARPLAARERQWKTPNGRANFKTPDGFDPDPDMPGDAPGVLRLMTTRGDSQFNTTVYSLDDRFRGVWGTRRVLLMNLRDLQQQGLGAGDFVTAETVSDDGVERRVEHLRVEPFDIPVGCVMGYFPELNRLIPLFHHARGSKVPAAKSIPIRLIPEIGEPVLS</sequence>
<evidence type="ECO:0000256" key="2">
    <source>
        <dbReference type="ARBA" id="ARBA00001966"/>
    </source>
</evidence>
<evidence type="ECO:0000256" key="9">
    <source>
        <dbReference type="ARBA" id="ARBA00023014"/>
    </source>
</evidence>
<comment type="cofactor">
    <cofactor evidence="1">
        <name>Mo-bis(molybdopterin guanine dinucleotide)</name>
        <dbReference type="ChEBI" id="CHEBI:60539"/>
    </cofactor>
</comment>
<evidence type="ECO:0000313" key="13">
    <source>
        <dbReference type="Proteomes" id="UP000214747"/>
    </source>
</evidence>
<proteinExistence type="inferred from homology"/>
<dbReference type="InterPro" id="IPR010046">
    <property type="entry name" value="Mopterin_OxRdtse_a_bac"/>
</dbReference>
<dbReference type="Pfam" id="PF00384">
    <property type="entry name" value="Molybdopterin"/>
    <property type="match status" value="1"/>
</dbReference>
<evidence type="ECO:0000256" key="4">
    <source>
        <dbReference type="ARBA" id="ARBA00022485"/>
    </source>
</evidence>
<keyword evidence="13" id="KW-1185">Reference proteome</keyword>
<dbReference type="CDD" id="cd02767">
    <property type="entry name" value="MopB_ydeP"/>
    <property type="match status" value="1"/>
</dbReference>
<protein>
    <submittedName>
        <fullName evidence="12">Formate dehydrogenase</fullName>
    </submittedName>
</protein>
<dbReference type="GO" id="GO:0051539">
    <property type="term" value="F:4 iron, 4 sulfur cluster binding"/>
    <property type="evidence" value="ECO:0007669"/>
    <property type="project" value="UniProtKB-KW"/>
</dbReference>
<comment type="cofactor">
    <cofactor evidence="2">
        <name>[4Fe-4S] cluster</name>
        <dbReference type="ChEBI" id="CHEBI:49883"/>
    </cofactor>
</comment>
<dbReference type="GO" id="GO:0030151">
    <property type="term" value="F:molybdenum ion binding"/>
    <property type="evidence" value="ECO:0007669"/>
    <property type="project" value="InterPro"/>
</dbReference>
<evidence type="ECO:0000256" key="5">
    <source>
        <dbReference type="ARBA" id="ARBA00022505"/>
    </source>
</evidence>
<evidence type="ECO:0000256" key="3">
    <source>
        <dbReference type="ARBA" id="ARBA00010312"/>
    </source>
</evidence>
<evidence type="ECO:0000256" key="1">
    <source>
        <dbReference type="ARBA" id="ARBA00001942"/>
    </source>
</evidence>
<evidence type="ECO:0000256" key="8">
    <source>
        <dbReference type="ARBA" id="ARBA00023004"/>
    </source>
</evidence>
<dbReference type="PANTHER" id="PTHR43105:SF4">
    <property type="entry name" value="PROTEIN YDEP"/>
    <property type="match status" value="1"/>
</dbReference>
<evidence type="ECO:0000256" key="10">
    <source>
        <dbReference type="SAM" id="MobiDB-lite"/>
    </source>
</evidence>
<keyword evidence="6" id="KW-0479">Metal-binding</keyword>
<keyword evidence="5" id="KW-0500">Molybdenum</keyword>
<keyword evidence="9" id="KW-0411">Iron-sulfur</keyword>
<dbReference type="CDD" id="cd02787">
    <property type="entry name" value="MopB_CT_ydeP"/>
    <property type="match status" value="1"/>
</dbReference>
<name>A0A225SRR3_9BURK</name>
<keyword evidence="4" id="KW-0004">4Fe-4S</keyword>
<comment type="caution">
    <text evidence="12">The sequence shown here is derived from an EMBL/GenBank/DDBJ whole genome shotgun (WGS) entry which is preliminary data.</text>
</comment>
<dbReference type="InterPro" id="IPR009010">
    <property type="entry name" value="Asp_de-COase-like_dom_sf"/>
</dbReference>
<keyword evidence="7" id="KW-0560">Oxidoreductase</keyword>
<keyword evidence="8" id="KW-0408">Iron</keyword>
<dbReference type="PANTHER" id="PTHR43105">
    <property type="entry name" value="RESPIRATORY NITRATE REDUCTASE"/>
    <property type="match status" value="1"/>
</dbReference>
<comment type="similarity">
    <text evidence="3">Belongs to the prokaryotic molybdopterin-containing oxidoreductase family.</text>
</comment>
<dbReference type="Proteomes" id="UP000214747">
    <property type="component" value="Unassembled WGS sequence"/>
</dbReference>
<feature type="region of interest" description="Disordered" evidence="10">
    <location>
        <begin position="1"/>
        <end position="20"/>
    </location>
</feature>
<dbReference type="AlphaFoldDB" id="A0A225SRR3"/>
<accession>A0A225SRR3</accession>
<dbReference type="Gene3D" id="3.40.50.740">
    <property type="match status" value="1"/>
</dbReference>
<dbReference type="GO" id="GO:0016020">
    <property type="term" value="C:membrane"/>
    <property type="evidence" value="ECO:0007669"/>
    <property type="project" value="TreeGrafter"/>
</dbReference>
<evidence type="ECO:0000259" key="11">
    <source>
        <dbReference type="Pfam" id="PF00384"/>
    </source>
</evidence>
<evidence type="ECO:0000313" key="12">
    <source>
        <dbReference type="EMBL" id="OWY33736.1"/>
    </source>
</evidence>
<dbReference type="PIRSF" id="PIRSF000144">
    <property type="entry name" value="CbbBc"/>
    <property type="match status" value="1"/>
</dbReference>
<dbReference type="EMBL" id="NJGV01000014">
    <property type="protein sequence ID" value="OWY33736.1"/>
    <property type="molecule type" value="Genomic_DNA"/>
</dbReference>
<dbReference type="SUPFAM" id="SSF50692">
    <property type="entry name" value="ADC-like"/>
    <property type="match status" value="1"/>
</dbReference>